<proteinExistence type="predicted"/>
<gene>
    <name evidence="2" type="ORF">LAS9267_02002</name>
</gene>
<dbReference type="Proteomes" id="UP000239650">
    <property type="component" value="Unassembled WGS sequence"/>
</dbReference>
<dbReference type="AlphaFoldDB" id="A0AAE8SC03"/>
<reference evidence="2 3" key="1">
    <citation type="submission" date="2018-02" db="EMBL/GenBank/DDBJ databases">
        <authorList>
            <person name="Rodrigo-Torres L."/>
            <person name="Arahal R. D."/>
            <person name="Lucena T."/>
        </authorList>
    </citation>
    <scope>NUCLEOTIDE SEQUENCE [LARGE SCALE GENOMIC DNA]</scope>
    <source>
        <strain evidence="2 3">CECT 9267</strain>
    </source>
</reference>
<protein>
    <submittedName>
        <fullName evidence="2">Uncharacterized protein</fullName>
    </submittedName>
</protein>
<keyword evidence="1" id="KW-0812">Transmembrane</keyword>
<organism evidence="2 3">
    <name type="scientific">Latilactobacillus sakei</name>
    <name type="common">Lactobacillus sakei</name>
    <dbReference type="NCBI Taxonomy" id="1599"/>
    <lineage>
        <taxon>Bacteria</taxon>
        <taxon>Bacillati</taxon>
        <taxon>Bacillota</taxon>
        <taxon>Bacilli</taxon>
        <taxon>Lactobacillales</taxon>
        <taxon>Lactobacillaceae</taxon>
        <taxon>Latilactobacillus</taxon>
    </lineage>
</organism>
<evidence type="ECO:0000313" key="3">
    <source>
        <dbReference type="Proteomes" id="UP000239650"/>
    </source>
</evidence>
<accession>A0AAE8SC03</accession>
<sequence>MQFFTGIRNGLLLALPIWGVLILVMSSWLY</sequence>
<comment type="caution">
    <text evidence="2">The sequence shown here is derived from an EMBL/GenBank/DDBJ whole genome shotgun (WGS) entry which is preliminary data.</text>
</comment>
<dbReference type="EMBL" id="OKRC01000014">
    <property type="protein sequence ID" value="SPE23520.1"/>
    <property type="molecule type" value="Genomic_DNA"/>
</dbReference>
<name>A0AAE8SC03_LATSK</name>
<evidence type="ECO:0000313" key="2">
    <source>
        <dbReference type="EMBL" id="SPE23520.1"/>
    </source>
</evidence>
<keyword evidence="1" id="KW-1133">Transmembrane helix</keyword>
<evidence type="ECO:0000256" key="1">
    <source>
        <dbReference type="SAM" id="Phobius"/>
    </source>
</evidence>
<feature type="transmembrane region" description="Helical" evidence="1">
    <location>
        <begin position="12"/>
        <end position="29"/>
    </location>
</feature>
<keyword evidence="1" id="KW-0472">Membrane</keyword>